<keyword evidence="2" id="KW-1185">Reference proteome</keyword>
<dbReference type="AlphaFoldDB" id="A0A2C5XJM7"/>
<proteinExistence type="predicted"/>
<comment type="caution">
    <text evidence="1">The sequence shown here is derived from an EMBL/GenBank/DDBJ whole genome shotgun (WGS) entry which is preliminary data.</text>
</comment>
<gene>
    <name evidence="1" type="ORF">CDD81_3426</name>
</gene>
<protein>
    <submittedName>
        <fullName evidence="1">Uncharacterized protein</fullName>
    </submittedName>
</protein>
<sequence>MHITTGIHIYRPLFRKTRIASGGFTRSDWHVLSALCCPLDTRARLTQPGTALQPAMIVVGSCLGEQSFSRVSFGPVPGHY</sequence>
<accession>A0A2C5XJM7</accession>
<evidence type="ECO:0000313" key="2">
    <source>
        <dbReference type="Proteomes" id="UP000226192"/>
    </source>
</evidence>
<organism evidence="1 2">
    <name type="scientific">Ophiocordyceps australis</name>
    <dbReference type="NCBI Taxonomy" id="1399860"/>
    <lineage>
        <taxon>Eukaryota</taxon>
        <taxon>Fungi</taxon>
        <taxon>Dikarya</taxon>
        <taxon>Ascomycota</taxon>
        <taxon>Pezizomycotina</taxon>
        <taxon>Sordariomycetes</taxon>
        <taxon>Hypocreomycetidae</taxon>
        <taxon>Hypocreales</taxon>
        <taxon>Ophiocordycipitaceae</taxon>
        <taxon>Ophiocordyceps</taxon>
    </lineage>
</organism>
<dbReference type="EMBL" id="NJET01000022">
    <property type="protein sequence ID" value="PHH65028.1"/>
    <property type="molecule type" value="Genomic_DNA"/>
</dbReference>
<evidence type="ECO:0000313" key="1">
    <source>
        <dbReference type="EMBL" id="PHH65028.1"/>
    </source>
</evidence>
<name>A0A2C5XJM7_9HYPO</name>
<dbReference type="Proteomes" id="UP000226192">
    <property type="component" value="Unassembled WGS sequence"/>
</dbReference>
<reference evidence="1 2" key="1">
    <citation type="submission" date="2017-06" db="EMBL/GenBank/DDBJ databases">
        <title>Ant-infecting Ophiocordyceps genomes reveal a high diversity of potential behavioral manipulation genes and a possible major role for enterotoxins.</title>
        <authorList>
            <person name="De Bekker C."/>
            <person name="Evans H.C."/>
            <person name="Brachmann A."/>
            <person name="Hughes D.P."/>
        </authorList>
    </citation>
    <scope>NUCLEOTIDE SEQUENCE [LARGE SCALE GENOMIC DNA]</scope>
    <source>
        <strain evidence="1 2">Map64</strain>
    </source>
</reference>